<keyword evidence="2" id="KW-0732">Signal</keyword>
<feature type="signal peptide" evidence="2">
    <location>
        <begin position="1"/>
        <end position="17"/>
    </location>
</feature>
<feature type="compositionally biased region" description="Basic and acidic residues" evidence="1">
    <location>
        <begin position="258"/>
        <end position="269"/>
    </location>
</feature>
<feature type="region of interest" description="Disordered" evidence="1">
    <location>
        <begin position="254"/>
        <end position="277"/>
    </location>
</feature>
<reference evidence="3" key="1">
    <citation type="submission" date="2020-04" db="EMBL/GenBank/DDBJ databases">
        <authorList>
            <person name="Zhang T."/>
        </authorList>
    </citation>
    <scope>NUCLEOTIDE SEQUENCE</scope>
    <source>
        <strain evidence="3">HKST-UBA02</strain>
    </source>
</reference>
<dbReference type="Proteomes" id="UP000739538">
    <property type="component" value="Unassembled WGS sequence"/>
</dbReference>
<reference evidence="3" key="2">
    <citation type="journal article" date="2021" name="Microbiome">
        <title>Successional dynamics and alternative stable states in a saline activated sludge microbial community over 9 years.</title>
        <authorList>
            <person name="Wang Y."/>
            <person name="Ye J."/>
            <person name="Ju F."/>
            <person name="Liu L."/>
            <person name="Boyd J.A."/>
            <person name="Deng Y."/>
            <person name="Parks D.H."/>
            <person name="Jiang X."/>
            <person name="Yin X."/>
            <person name="Woodcroft B.J."/>
            <person name="Tyson G.W."/>
            <person name="Hugenholtz P."/>
            <person name="Polz M.F."/>
            <person name="Zhang T."/>
        </authorList>
    </citation>
    <scope>NUCLEOTIDE SEQUENCE</scope>
    <source>
        <strain evidence="3">HKST-UBA02</strain>
    </source>
</reference>
<organism evidence="3 4">
    <name type="scientific">Eiseniibacteriota bacterium</name>
    <dbReference type="NCBI Taxonomy" id="2212470"/>
    <lineage>
        <taxon>Bacteria</taxon>
        <taxon>Candidatus Eiseniibacteriota</taxon>
    </lineage>
</organism>
<protein>
    <submittedName>
        <fullName evidence="3">HEAT repeat domain-containing protein</fullName>
    </submittedName>
</protein>
<evidence type="ECO:0000256" key="1">
    <source>
        <dbReference type="SAM" id="MobiDB-lite"/>
    </source>
</evidence>
<proteinExistence type="predicted"/>
<evidence type="ECO:0000313" key="3">
    <source>
        <dbReference type="EMBL" id="MCA9757055.1"/>
    </source>
</evidence>
<gene>
    <name evidence="3" type="ORF">KDA27_14720</name>
</gene>
<name>A0A956SE13_UNCEI</name>
<dbReference type="PROSITE" id="PS51257">
    <property type="entry name" value="PROKAR_LIPOPROTEIN"/>
    <property type="match status" value="1"/>
</dbReference>
<evidence type="ECO:0000256" key="2">
    <source>
        <dbReference type="SAM" id="SignalP"/>
    </source>
</evidence>
<sequence length="277" mass="30125">MKNWFKTLALTALAATALITGCSSDSSDLSSPLGLDSPSAHVGGGSGVDFAGDGAYGAKAPEWTTRHTGTPEPWMLDVLEDFQTLLENLGSSDPDVAAAAAQELMSLDPDIYPDALRALTADAPDFVQQTVEEDIAAYWEQYGGRPELANRGGGEWTFQIKGEVRTKPPSTVTVNTFVYSHEEDVSGKKFPFDTGESAHTCQRLVLESETGVEQYPYHLEFTIPGNLWITSIDIDLNLEIDLTLIIRYYECPPDGEEEGGKDGDEERRPAPVLAETF</sequence>
<feature type="chain" id="PRO_5037638205" evidence="2">
    <location>
        <begin position="18"/>
        <end position="277"/>
    </location>
</feature>
<accession>A0A956SE13</accession>
<comment type="caution">
    <text evidence="3">The sequence shown here is derived from an EMBL/GenBank/DDBJ whole genome shotgun (WGS) entry which is preliminary data.</text>
</comment>
<dbReference type="EMBL" id="JAGQHS010000079">
    <property type="protein sequence ID" value="MCA9757055.1"/>
    <property type="molecule type" value="Genomic_DNA"/>
</dbReference>
<evidence type="ECO:0000313" key="4">
    <source>
        <dbReference type="Proteomes" id="UP000739538"/>
    </source>
</evidence>
<dbReference type="AlphaFoldDB" id="A0A956SE13"/>